<dbReference type="Proteomes" id="UP000000437">
    <property type="component" value="Chromosome 23"/>
</dbReference>
<organism evidence="1 2">
    <name type="scientific">Danio rerio</name>
    <name type="common">Zebrafish</name>
    <name type="synonym">Brachydanio rerio</name>
    <dbReference type="NCBI Taxonomy" id="7955"/>
    <lineage>
        <taxon>Eukaryota</taxon>
        <taxon>Metazoa</taxon>
        <taxon>Chordata</taxon>
        <taxon>Craniata</taxon>
        <taxon>Vertebrata</taxon>
        <taxon>Euteleostomi</taxon>
        <taxon>Actinopterygii</taxon>
        <taxon>Neopterygii</taxon>
        <taxon>Teleostei</taxon>
        <taxon>Ostariophysi</taxon>
        <taxon>Cypriniformes</taxon>
        <taxon>Danionidae</taxon>
        <taxon>Danioninae</taxon>
        <taxon>Danio</taxon>
    </lineage>
</organism>
<reference evidence="2" key="1">
    <citation type="submission" date="2025-08" db="UniProtKB">
        <authorList>
            <consortium name="RefSeq"/>
        </authorList>
    </citation>
    <scope>IDENTIFICATION</scope>
    <source>
        <strain evidence="2">Tuebingen</strain>
        <tissue evidence="2">Fibroblasts and whole tissue</tissue>
    </source>
</reference>
<name>A0AC58IJZ3_DANRE</name>
<protein>
    <submittedName>
        <fullName evidence="2">Emerin (Emery-Dreifuss muscular dystrophy) isoform X3</fullName>
    </submittedName>
</protein>
<sequence>MHLSVLICERGYYVCPAQTMSLSYDYSTRRSKASDSDFAHDVGSKLSAYREDVDYTNEPVTRQSHSAYQSSSRPPSSKPVQSAESTKSAGVPAWLRILVFLIIAAFLYYVYTSMEPAEETPFKTIQ</sequence>
<keyword evidence="1" id="KW-1185">Reference proteome</keyword>
<proteinExistence type="predicted"/>
<evidence type="ECO:0000313" key="1">
    <source>
        <dbReference type="Proteomes" id="UP000000437"/>
    </source>
</evidence>
<gene>
    <name evidence="2" type="primary">emd</name>
</gene>
<evidence type="ECO:0000313" key="2">
    <source>
        <dbReference type="RefSeq" id="XP_073794582.1"/>
    </source>
</evidence>
<dbReference type="RefSeq" id="XP_073794582.1">
    <property type="nucleotide sequence ID" value="XM_073938481.1"/>
</dbReference>
<accession>A0AC58IJZ3</accession>